<dbReference type="GO" id="GO:0005886">
    <property type="term" value="C:plasma membrane"/>
    <property type="evidence" value="ECO:0007669"/>
    <property type="project" value="UniProtKB-SubCell"/>
</dbReference>
<reference evidence="7 8" key="1">
    <citation type="submission" date="2017-12" db="EMBL/GenBank/DDBJ databases">
        <title>Legionella sainthelensi LA01-117, whole genome sequence of a clinical isolate from New Zealand.</title>
        <authorList>
            <person name="Cree S.L."/>
            <person name="Slow S."/>
            <person name="Kennedy M.A."/>
            <person name="Murdoch D.R."/>
            <person name="Biggs P.J."/>
            <person name="Anderson T."/>
        </authorList>
    </citation>
    <scope>NUCLEOTIDE SEQUENCE [LARGE SCALE GENOMIC DNA]</scope>
    <source>
        <strain evidence="7 8">LA01-117</strain>
    </source>
</reference>
<keyword evidence="8" id="KW-1185">Reference proteome</keyword>
<organism evidence="7 8">
    <name type="scientific">Legionella sainthelensi</name>
    <dbReference type="NCBI Taxonomy" id="28087"/>
    <lineage>
        <taxon>Bacteria</taxon>
        <taxon>Pseudomonadati</taxon>
        <taxon>Pseudomonadota</taxon>
        <taxon>Gammaproteobacteria</taxon>
        <taxon>Legionellales</taxon>
        <taxon>Legionellaceae</taxon>
        <taxon>Legionella</taxon>
    </lineage>
</organism>
<keyword evidence="2" id="KW-1003">Cell membrane</keyword>
<comment type="subcellular location">
    <subcellularLocation>
        <location evidence="1">Cell membrane</location>
        <topology evidence="1">Multi-pass membrane protein</topology>
    </subcellularLocation>
</comment>
<evidence type="ECO:0000256" key="2">
    <source>
        <dbReference type="ARBA" id="ARBA00022475"/>
    </source>
</evidence>
<dbReference type="AlphaFoldDB" id="A0A2H5FNF1"/>
<evidence type="ECO:0000256" key="1">
    <source>
        <dbReference type="ARBA" id="ARBA00004651"/>
    </source>
</evidence>
<feature type="transmembrane region" description="Helical" evidence="6">
    <location>
        <begin position="163"/>
        <end position="190"/>
    </location>
</feature>
<dbReference type="KEGG" id="lsh:CAB17_13920"/>
<proteinExistence type="predicted"/>
<evidence type="ECO:0000256" key="6">
    <source>
        <dbReference type="SAM" id="Phobius"/>
    </source>
</evidence>
<feature type="transmembrane region" description="Helical" evidence="6">
    <location>
        <begin position="124"/>
        <end position="148"/>
    </location>
</feature>
<feature type="transmembrane region" description="Helical" evidence="6">
    <location>
        <begin position="23"/>
        <end position="43"/>
    </location>
</feature>
<keyword evidence="3 6" id="KW-0812">Transmembrane</keyword>
<dbReference type="InterPro" id="IPR001123">
    <property type="entry name" value="LeuE-type"/>
</dbReference>
<feature type="transmembrane region" description="Helical" evidence="6">
    <location>
        <begin position="85"/>
        <end position="103"/>
    </location>
</feature>
<evidence type="ECO:0000256" key="3">
    <source>
        <dbReference type="ARBA" id="ARBA00022692"/>
    </source>
</evidence>
<name>A0A2H5FNF1_9GAMM</name>
<evidence type="ECO:0000256" key="5">
    <source>
        <dbReference type="ARBA" id="ARBA00023136"/>
    </source>
</evidence>
<dbReference type="EMBL" id="CP025491">
    <property type="protein sequence ID" value="AUH73020.1"/>
    <property type="molecule type" value="Genomic_DNA"/>
</dbReference>
<feature type="transmembrane region" description="Helical" evidence="6">
    <location>
        <begin position="55"/>
        <end position="79"/>
    </location>
</feature>
<dbReference type="GO" id="GO:0015171">
    <property type="term" value="F:amino acid transmembrane transporter activity"/>
    <property type="evidence" value="ECO:0007669"/>
    <property type="project" value="TreeGrafter"/>
</dbReference>
<feature type="transmembrane region" description="Helical" evidence="6">
    <location>
        <begin position="202"/>
        <end position="221"/>
    </location>
</feature>
<dbReference type="Pfam" id="PF01810">
    <property type="entry name" value="LysE"/>
    <property type="match status" value="1"/>
</dbReference>
<sequence length="223" mass="25227">MTQIIWLPCFKQSITVKDDKMTYFLMMAVLLNIMPGPAMFYVMHHSMQKNSRRTFLSLFGIECGTFVHTIAATLGLTVLLIKIPFFLIGAKYLCALFLIYLGASALKKQTLKPANNFYLVSKDYFIFCKGVIINLLNPKVLLFFMAILPQCITIDAPDAKYQIFLLGSLFCLFGVIIRGLISIVLLTVLPVQKVNPTVKMSWLDKSIHSLFILCGIILLIWSK</sequence>
<evidence type="ECO:0000313" key="8">
    <source>
        <dbReference type="Proteomes" id="UP000234343"/>
    </source>
</evidence>
<keyword evidence="5 6" id="KW-0472">Membrane</keyword>
<keyword evidence="4 6" id="KW-1133">Transmembrane helix</keyword>
<evidence type="ECO:0000256" key="4">
    <source>
        <dbReference type="ARBA" id="ARBA00022989"/>
    </source>
</evidence>
<dbReference type="PANTHER" id="PTHR30086:SF20">
    <property type="entry name" value="ARGININE EXPORTER PROTEIN ARGO-RELATED"/>
    <property type="match status" value="1"/>
</dbReference>
<accession>A0A2H5FNF1</accession>
<dbReference type="PANTHER" id="PTHR30086">
    <property type="entry name" value="ARGININE EXPORTER PROTEIN ARGO"/>
    <property type="match status" value="1"/>
</dbReference>
<evidence type="ECO:0000313" key="7">
    <source>
        <dbReference type="EMBL" id="AUH73020.1"/>
    </source>
</evidence>
<gene>
    <name evidence="7" type="ORF">CAB17_13920</name>
</gene>
<dbReference type="Proteomes" id="UP000234343">
    <property type="component" value="Chromosome"/>
</dbReference>
<protein>
    <submittedName>
        <fullName evidence="7">LysE family translocator</fullName>
    </submittedName>
</protein>